<dbReference type="AlphaFoldDB" id="A0A1F4S0L8"/>
<dbReference type="PANTHER" id="PTHR11659">
    <property type="entry name" value="GLUTAMYL-TRNA GLN AMIDOTRANSFERASE SUBUNIT B MITOCHONDRIAL AND PROKARYOTIC PET112-RELATED"/>
    <property type="match status" value="1"/>
</dbReference>
<dbReference type="InterPro" id="IPR006075">
    <property type="entry name" value="Asn/Gln-tRNA_Trfase_suB/E_cat"/>
</dbReference>
<comment type="catalytic activity">
    <reaction evidence="8 10">
        <text>L-aspartyl-tRNA(Asn) + L-glutamine + ATP + H2O = L-asparaginyl-tRNA(Asn) + L-glutamate + ADP + phosphate + 2 H(+)</text>
        <dbReference type="Rhea" id="RHEA:14513"/>
        <dbReference type="Rhea" id="RHEA-COMP:9674"/>
        <dbReference type="Rhea" id="RHEA-COMP:9677"/>
        <dbReference type="ChEBI" id="CHEBI:15377"/>
        <dbReference type="ChEBI" id="CHEBI:15378"/>
        <dbReference type="ChEBI" id="CHEBI:29985"/>
        <dbReference type="ChEBI" id="CHEBI:30616"/>
        <dbReference type="ChEBI" id="CHEBI:43474"/>
        <dbReference type="ChEBI" id="CHEBI:58359"/>
        <dbReference type="ChEBI" id="CHEBI:78515"/>
        <dbReference type="ChEBI" id="CHEBI:78516"/>
        <dbReference type="ChEBI" id="CHEBI:456216"/>
    </reaction>
</comment>
<evidence type="ECO:0000256" key="10">
    <source>
        <dbReference type="HAMAP-Rule" id="MF_00121"/>
    </source>
</evidence>
<evidence type="ECO:0000256" key="5">
    <source>
        <dbReference type="ARBA" id="ARBA00022840"/>
    </source>
</evidence>
<dbReference type="GO" id="GO:0050567">
    <property type="term" value="F:glutaminyl-tRNA synthase (glutamine-hydrolyzing) activity"/>
    <property type="evidence" value="ECO:0007669"/>
    <property type="project" value="UniProtKB-UniRule"/>
</dbReference>
<dbReference type="PANTHER" id="PTHR11659:SF4">
    <property type="entry name" value="ASPARTYL_GLUTAMYL-TRNA(GLN) AMIDOTRANSFERASE SUBUNIT B_E CATALYTIC DOMAIN-CONTAINING PROTEIN"/>
    <property type="match status" value="1"/>
</dbReference>
<dbReference type="EMBL" id="MEUA01000046">
    <property type="protein sequence ID" value="OGC13982.1"/>
    <property type="molecule type" value="Genomic_DNA"/>
</dbReference>
<comment type="catalytic activity">
    <reaction evidence="9 10">
        <text>L-glutamyl-tRNA(Gln) + L-glutamine + ATP + H2O = L-glutaminyl-tRNA(Gln) + L-glutamate + ADP + phosphate + H(+)</text>
        <dbReference type="Rhea" id="RHEA:17521"/>
        <dbReference type="Rhea" id="RHEA-COMP:9681"/>
        <dbReference type="Rhea" id="RHEA-COMP:9684"/>
        <dbReference type="ChEBI" id="CHEBI:15377"/>
        <dbReference type="ChEBI" id="CHEBI:15378"/>
        <dbReference type="ChEBI" id="CHEBI:29985"/>
        <dbReference type="ChEBI" id="CHEBI:30616"/>
        <dbReference type="ChEBI" id="CHEBI:43474"/>
        <dbReference type="ChEBI" id="CHEBI:58359"/>
        <dbReference type="ChEBI" id="CHEBI:78520"/>
        <dbReference type="ChEBI" id="CHEBI:78521"/>
        <dbReference type="ChEBI" id="CHEBI:456216"/>
    </reaction>
</comment>
<gene>
    <name evidence="10" type="primary">gatB</name>
    <name evidence="12" type="ORF">A2290_04220</name>
</gene>
<evidence type="ECO:0000313" key="12">
    <source>
        <dbReference type="EMBL" id="OGC13982.1"/>
    </source>
</evidence>
<dbReference type="InterPro" id="IPR018027">
    <property type="entry name" value="Asn/Gln_amidotransferase"/>
</dbReference>
<evidence type="ECO:0000256" key="8">
    <source>
        <dbReference type="ARBA" id="ARBA00047380"/>
    </source>
</evidence>
<comment type="function">
    <text evidence="7 10">Allows the formation of correctly charged Asn-tRNA(Asn) or Gln-tRNA(Gln) through the transamidation of misacylated Asp-tRNA(Asn) or Glu-tRNA(Gln) in organisms which lack either or both of asparaginyl-tRNA or glutaminyl-tRNA synthetases. The reaction takes place in the presence of glutamine and ATP through an activated phospho-Asp-tRNA(Asn) or phospho-Glu-tRNA(Gln).</text>
</comment>
<dbReference type="InterPro" id="IPR004413">
    <property type="entry name" value="GatB"/>
</dbReference>
<name>A0A1F4S0L8_UNCSA</name>
<evidence type="ECO:0000313" key="13">
    <source>
        <dbReference type="Proteomes" id="UP000177905"/>
    </source>
</evidence>
<dbReference type="Gene3D" id="1.10.10.410">
    <property type="match status" value="1"/>
</dbReference>
<keyword evidence="4 10" id="KW-0547">Nucleotide-binding</keyword>
<dbReference type="NCBIfam" id="TIGR00133">
    <property type="entry name" value="gatB"/>
    <property type="match status" value="1"/>
</dbReference>
<evidence type="ECO:0000256" key="3">
    <source>
        <dbReference type="ARBA" id="ARBA00022598"/>
    </source>
</evidence>
<reference evidence="12 13" key="1">
    <citation type="journal article" date="2016" name="Nat. Commun.">
        <title>Thousands of microbial genomes shed light on interconnected biogeochemical processes in an aquifer system.</title>
        <authorList>
            <person name="Anantharaman K."/>
            <person name="Brown C.T."/>
            <person name="Hug L.A."/>
            <person name="Sharon I."/>
            <person name="Castelle C.J."/>
            <person name="Probst A.J."/>
            <person name="Thomas B.C."/>
            <person name="Singh A."/>
            <person name="Wilkins M.J."/>
            <person name="Karaoz U."/>
            <person name="Brodie E.L."/>
            <person name="Williams K.H."/>
            <person name="Hubbard S.S."/>
            <person name="Banfield J.F."/>
        </authorList>
    </citation>
    <scope>NUCLEOTIDE SEQUENCE [LARGE SCALE GENOMIC DNA]</scope>
</reference>
<dbReference type="NCBIfam" id="NF004012">
    <property type="entry name" value="PRK05477.1-2"/>
    <property type="match status" value="1"/>
</dbReference>
<evidence type="ECO:0000259" key="11">
    <source>
        <dbReference type="SMART" id="SM00845"/>
    </source>
</evidence>
<accession>A0A1F4S0L8</accession>
<evidence type="ECO:0000256" key="2">
    <source>
        <dbReference type="ARBA" id="ARBA00011123"/>
    </source>
</evidence>
<dbReference type="InterPro" id="IPR014746">
    <property type="entry name" value="Gln_synth/guanido_kin_cat_dom"/>
</dbReference>
<organism evidence="12 13">
    <name type="scientific">candidate division WOR-1 bacterium RIFOXYB2_FULL_36_35</name>
    <dbReference type="NCBI Taxonomy" id="1802578"/>
    <lineage>
        <taxon>Bacteria</taxon>
        <taxon>Bacillati</taxon>
        <taxon>Saganbacteria</taxon>
    </lineage>
</organism>
<evidence type="ECO:0000256" key="9">
    <source>
        <dbReference type="ARBA" id="ARBA00047913"/>
    </source>
</evidence>
<sequence>MPQYETVIGLEVHAQLKTESKMFCGCANNFGDQPNTNICPVCTGQPGTLPVINKKAIELAIKTALATNCKINNRSVFARKNYFYPDLPKDYQISQFDLPLAEHGFLEIKVDENKKRVGITRIHLEEDAGKLVHKGSARIMDSDYSLADYNRAATPLMEIVSEPDLRTPEEAKAYMEKLAHLLEYIGVCDAKMEEGSLRCDANISIRPVGQKEFGTKTEIKNMNSFKAVMKALKAEELRHREVVDEGGIIIQETRFYSEETEKTKGMRTKEYSHDYRYFPEPDLVPIAPTKEWIEEIRKTVGELPEDKKVRFAKNYGISDADAFFIISNPKMADFLEETARQYANPKTVANWLVGEITAFLKEEKIGFGNIKLTPEILVEMLQLIDKGTISRKVAKEIILPEILIGGKSIQEIIKEKGLTQISNEEELVAIVQEVIRTNPKQVEQFKSGKEAVLQFFVGQIMKATKGRANPDAAQKTLKKELKK</sequence>
<dbReference type="GO" id="GO:0005524">
    <property type="term" value="F:ATP binding"/>
    <property type="evidence" value="ECO:0007669"/>
    <property type="project" value="UniProtKB-KW"/>
</dbReference>
<comment type="similarity">
    <text evidence="1 10">Belongs to the GatB/GatE family. GatB subfamily.</text>
</comment>
<dbReference type="SUPFAM" id="SSF89095">
    <property type="entry name" value="GatB/YqeY motif"/>
    <property type="match status" value="1"/>
</dbReference>
<dbReference type="InterPro" id="IPR023168">
    <property type="entry name" value="GatB_Yqey_C_2"/>
</dbReference>
<dbReference type="InterPro" id="IPR003789">
    <property type="entry name" value="Asn/Gln_tRNA_amidoTrase-B-like"/>
</dbReference>
<keyword evidence="3 10" id="KW-0436">Ligase</keyword>
<protein>
    <recommendedName>
        <fullName evidence="10">Aspartyl/glutamyl-tRNA(Asn/Gln) amidotransferase subunit B</fullName>
        <shortName evidence="10">Asp/Glu-ADT subunit B</shortName>
        <ecNumber evidence="10">6.3.5.-</ecNumber>
    </recommendedName>
</protein>
<dbReference type="SUPFAM" id="SSF55931">
    <property type="entry name" value="Glutamine synthetase/guanido kinase"/>
    <property type="match status" value="1"/>
</dbReference>
<dbReference type="PROSITE" id="PS01234">
    <property type="entry name" value="GATB"/>
    <property type="match status" value="1"/>
</dbReference>
<dbReference type="NCBIfam" id="NF004014">
    <property type="entry name" value="PRK05477.1-4"/>
    <property type="match status" value="1"/>
</dbReference>
<evidence type="ECO:0000256" key="7">
    <source>
        <dbReference type="ARBA" id="ARBA00024799"/>
    </source>
</evidence>
<dbReference type="HAMAP" id="MF_00121">
    <property type="entry name" value="GatB"/>
    <property type="match status" value="1"/>
</dbReference>
<dbReference type="InterPro" id="IPR042114">
    <property type="entry name" value="GatB_C_1"/>
</dbReference>
<dbReference type="SMART" id="SM00845">
    <property type="entry name" value="GatB_Yqey"/>
    <property type="match status" value="1"/>
</dbReference>
<dbReference type="Proteomes" id="UP000177905">
    <property type="component" value="Unassembled WGS sequence"/>
</dbReference>
<dbReference type="GO" id="GO:0050566">
    <property type="term" value="F:asparaginyl-tRNA synthase (glutamine-hydrolyzing) activity"/>
    <property type="evidence" value="ECO:0007669"/>
    <property type="project" value="RHEA"/>
</dbReference>
<dbReference type="Pfam" id="PF02637">
    <property type="entry name" value="GatB_Yqey"/>
    <property type="match status" value="1"/>
</dbReference>
<dbReference type="InterPro" id="IPR017958">
    <property type="entry name" value="Gln-tRNA_amidoTrfase_suB_CS"/>
</dbReference>
<dbReference type="InterPro" id="IPR017959">
    <property type="entry name" value="Asn/Gln-tRNA_amidoTrfase_suB/E"/>
</dbReference>
<dbReference type="GO" id="GO:0006412">
    <property type="term" value="P:translation"/>
    <property type="evidence" value="ECO:0007669"/>
    <property type="project" value="UniProtKB-UniRule"/>
</dbReference>
<dbReference type="Pfam" id="PF02934">
    <property type="entry name" value="GatB_N"/>
    <property type="match status" value="1"/>
</dbReference>
<evidence type="ECO:0000256" key="6">
    <source>
        <dbReference type="ARBA" id="ARBA00022917"/>
    </source>
</evidence>
<proteinExistence type="inferred from homology"/>
<comment type="caution">
    <text evidence="12">The sequence shown here is derived from an EMBL/GenBank/DDBJ whole genome shotgun (WGS) entry which is preliminary data.</text>
</comment>
<keyword evidence="5 10" id="KW-0067">ATP-binding</keyword>
<dbReference type="EC" id="6.3.5.-" evidence="10"/>
<evidence type="ECO:0000256" key="4">
    <source>
        <dbReference type="ARBA" id="ARBA00022741"/>
    </source>
</evidence>
<keyword evidence="6 10" id="KW-0648">Protein biosynthesis</keyword>
<comment type="subunit">
    <text evidence="2 10">Heterotrimer of A, B and C subunits.</text>
</comment>
<evidence type="ECO:0000256" key="1">
    <source>
        <dbReference type="ARBA" id="ARBA00005306"/>
    </source>
</evidence>
<dbReference type="Gene3D" id="1.10.150.380">
    <property type="entry name" value="GatB domain, N-terminal subdomain"/>
    <property type="match status" value="1"/>
</dbReference>
<feature type="domain" description="Asn/Gln amidotransferase" evidence="11">
    <location>
        <begin position="333"/>
        <end position="481"/>
    </location>
</feature>
<dbReference type="FunFam" id="1.10.10.410:FF:000001">
    <property type="entry name" value="Aspartyl/glutamyl-tRNA(Asn/Gln) amidotransferase subunit B"/>
    <property type="match status" value="1"/>
</dbReference>